<evidence type="ECO:0000259" key="4">
    <source>
        <dbReference type="Pfam" id="PF08241"/>
    </source>
</evidence>
<evidence type="ECO:0000256" key="2">
    <source>
        <dbReference type="ARBA" id="ARBA00022679"/>
    </source>
</evidence>
<dbReference type="SUPFAM" id="SSF53335">
    <property type="entry name" value="S-adenosyl-L-methionine-dependent methyltransferases"/>
    <property type="match status" value="1"/>
</dbReference>
<evidence type="ECO:0000256" key="3">
    <source>
        <dbReference type="ARBA" id="ARBA00022691"/>
    </source>
</evidence>
<dbReference type="Gene3D" id="3.40.50.150">
    <property type="entry name" value="Vaccinia Virus protein VP39"/>
    <property type="match status" value="1"/>
</dbReference>
<keyword evidence="3" id="KW-0949">S-adenosyl-L-methionine</keyword>
<sequence length="327" mass="36453">MRATIPPLLLPWLLFAALLSQRPRFAVPIRSAPEARTRRRPRMLFGPRRINHARMKRMSHDPDHSAGPADQRVANDYDGFAEAYAAATESDLLNAFYIRPAVLNLAGDVAGRRILDVGCGAGPMLEALRDRGAVVTGVEPSAKMLELARQRLGEDAALHQAGLGGDPLPFRDGAFDDVVVCLVLHYLEDWRAPLAELRRVLTSGGRLIVVVDHPFVYKLFNPDADYFAVSPRSEEWTFGGHSAPMVFWHRPLHAMTSAFTEAGFRIAVISEPPPAPDARERFPEELAEVFKDPSRTAFLNMLFFVLEAPQTETVRVNHEVRQTMSQI</sequence>
<comment type="caution">
    <text evidence="5">The sequence shown here is derived from an EMBL/GenBank/DDBJ whole genome shotgun (WGS) entry which is preliminary data.</text>
</comment>
<proteinExistence type="predicted"/>
<dbReference type="GO" id="GO:0008757">
    <property type="term" value="F:S-adenosylmethionine-dependent methyltransferase activity"/>
    <property type="evidence" value="ECO:0007669"/>
    <property type="project" value="InterPro"/>
</dbReference>
<dbReference type="Pfam" id="PF08241">
    <property type="entry name" value="Methyltransf_11"/>
    <property type="match status" value="1"/>
</dbReference>
<dbReference type="InterPro" id="IPR029063">
    <property type="entry name" value="SAM-dependent_MTases_sf"/>
</dbReference>
<gene>
    <name evidence="5" type="ORF">KDL01_31425</name>
</gene>
<dbReference type="EMBL" id="JAGSOG010000234">
    <property type="protein sequence ID" value="MBR7837828.1"/>
    <property type="molecule type" value="Genomic_DNA"/>
</dbReference>
<reference evidence="5" key="1">
    <citation type="submission" date="2021-04" db="EMBL/GenBank/DDBJ databases">
        <title>Genome based classification of Actinospica acidithermotolerans sp. nov., an actinobacterium isolated from an Indonesian hot spring.</title>
        <authorList>
            <person name="Kusuma A.B."/>
            <person name="Putra K.E."/>
            <person name="Nafisah S."/>
            <person name="Loh J."/>
            <person name="Nouioui I."/>
            <person name="Goodfellow M."/>
        </authorList>
    </citation>
    <scope>NUCLEOTIDE SEQUENCE</scope>
    <source>
        <strain evidence="5">CSCA 57</strain>
    </source>
</reference>
<evidence type="ECO:0000313" key="6">
    <source>
        <dbReference type="Proteomes" id="UP000675781"/>
    </source>
</evidence>
<dbReference type="AlphaFoldDB" id="A0A941EWR7"/>
<dbReference type="PANTHER" id="PTHR43464">
    <property type="entry name" value="METHYLTRANSFERASE"/>
    <property type="match status" value="1"/>
</dbReference>
<dbReference type="GO" id="GO:0032259">
    <property type="term" value="P:methylation"/>
    <property type="evidence" value="ECO:0007669"/>
    <property type="project" value="UniProtKB-KW"/>
</dbReference>
<dbReference type="InterPro" id="IPR013216">
    <property type="entry name" value="Methyltransf_11"/>
</dbReference>
<evidence type="ECO:0000313" key="5">
    <source>
        <dbReference type="EMBL" id="MBR7837828.1"/>
    </source>
</evidence>
<keyword evidence="1 5" id="KW-0489">Methyltransferase</keyword>
<keyword evidence="2" id="KW-0808">Transferase</keyword>
<name>A0A941EWR7_9ACTN</name>
<dbReference type="CDD" id="cd02440">
    <property type="entry name" value="AdoMet_MTases"/>
    <property type="match status" value="1"/>
</dbReference>
<dbReference type="PANTHER" id="PTHR43464:SF19">
    <property type="entry name" value="UBIQUINONE BIOSYNTHESIS O-METHYLTRANSFERASE, MITOCHONDRIAL"/>
    <property type="match status" value="1"/>
</dbReference>
<dbReference type="Proteomes" id="UP000675781">
    <property type="component" value="Unassembled WGS sequence"/>
</dbReference>
<keyword evidence="6" id="KW-1185">Reference proteome</keyword>
<accession>A0A941EWR7</accession>
<evidence type="ECO:0000256" key="1">
    <source>
        <dbReference type="ARBA" id="ARBA00022603"/>
    </source>
</evidence>
<feature type="domain" description="Methyltransferase type 11" evidence="4">
    <location>
        <begin position="115"/>
        <end position="209"/>
    </location>
</feature>
<protein>
    <submittedName>
        <fullName evidence="5">Methyltransferase domain-containing protein</fullName>
    </submittedName>
</protein>
<organism evidence="5 6">
    <name type="scientific">Actinospica durhamensis</name>
    <dbReference type="NCBI Taxonomy" id="1508375"/>
    <lineage>
        <taxon>Bacteria</taxon>
        <taxon>Bacillati</taxon>
        <taxon>Actinomycetota</taxon>
        <taxon>Actinomycetes</taxon>
        <taxon>Catenulisporales</taxon>
        <taxon>Actinospicaceae</taxon>
        <taxon>Actinospica</taxon>
    </lineage>
</organism>